<comment type="caution">
    <text evidence="3">The sequence shown here is derived from an EMBL/GenBank/DDBJ whole genome shotgun (WGS) entry which is preliminary data.</text>
</comment>
<feature type="coiled-coil region" evidence="1">
    <location>
        <begin position="133"/>
        <end position="167"/>
    </location>
</feature>
<evidence type="ECO:0000256" key="2">
    <source>
        <dbReference type="SAM" id="MobiDB-lite"/>
    </source>
</evidence>
<proteinExistence type="predicted"/>
<dbReference type="EMBL" id="PQXJ01000155">
    <property type="protein sequence ID" value="TGO59834.1"/>
    <property type="molecule type" value="Genomic_DNA"/>
</dbReference>
<evidence type="ECO:0000256" key="1">
    <source>
        <dbReference type="SAM" id="Coils"/>
    </source>
</evidence>
<protein>
    <submittedName>
        <fullName evidence="3">Uncharacterized protein</fullName>
    </submittedName>
</protein>
<keyword evidence="4" id="KW-1185">Reference proteome</keyword>
<reference evidence="3 4" key="1">
    <citation type="submission" date="2017-12" db="EMBL/GenBank/DDBJ databases">
        <title>Comparative genomics of Botrytis spp.</title>
        <authorList>
            <person name="Valero-Jimenez C.A."/>
            <person name="Tapia P."/>
            <person name="Veloso J."/>
            <person name="Silva-Moreno E."/>
            <person name="Staats M."/>
            <person name="Valdes J.H."/>
            <person name="Van Kan J.A.L."/>
        </authorList>
    </citation>
    <scope>NUCLEOTIDE SEQUENCE [LARGE SCALE GENOMIC DNA]</scope>
    <source>
        <strain evidence="3 4">MUCL2120</strain>
    </source>
</reference>
<dbReference type="OrthoDB" id="5370359at2759"/>
<organism evidence="3 4">
    <name type="scientific">Botryotinia narcissicola</name>
    <dbReference type="NCBI Taxonomy" id="278944"/>
    <lineage>
        <taxon>Eukaryota</taxon>
        <taxon>Fungi</taxon>
        <taxon>Dikarya</taxon>
        <taxon>Ascomycota</taxon>
        <taxon>Pezizomycotina</taxon>
        <taxon>Leotiomycetes</taxon>
        <taxon>Helotiales</taxon>
        <taxon>Sclerotiniaceae</taxon>
        <taxon>Botryotinia</taxon>
    </lineage>
</organism>
<dbReference type="Proteomes" id="UP000297452">
    <property type="component" value="Unassembled WGS sequence"/>
</dbReference>
<feature type="coiled-coil region" evidence="1">
    <location>
        <begin position="52"/>
        <end position="79"/>
    </location>
</feature>
<sequence length="239" mass="27400">MFKRPAAAGMSSFMGPAKKQRLTKPPVKEYISLSKDDLISKKKNHLEVVQLLMDLRGAYQQLQVKYREIEEELYDVEHETREYAEVIAELEHEARDYRKSRYSGVANRSATLTRLIGDEDKLKARIADNVERIDILLKNNKEYTEENNELKTLNKDNATKIARLEAQIAKVAAEPRRNTAVAKQDSFDDFKEIVGSCFVKIRYNSLELVGKDVFLKWDAGANSFTVSRKYGVTAIAYLD</sequence>
<evidence type="ECO:0000313" key="4">
    <source>
        <dbReference type="Proteomes" id="UP000297452"/>
    </source>
</evidence>
<dbReference type="AlphaFoldDB" id="A0A4Z1IH35"/>
<gene>
    <name evidence="3" type="ORF">BOTNAR_0155g00060</name>
</gene>
<keyword evidence="1" id="KW-0175">Coiled coil</keyword>
<evidence type="ECO:0000313" key="3">
    <source>
        <dbReference type="EMBL" id="TGO59834.1"/>
    </source>
</evidence>
<accession>A0A4Z1IH35</accession>
<name>A0A4Z1IH35_9HELO</name>
<feature type="region of interest" description="Disordered" evidence="2">
    <location>
        <begin position="1"/>
        <end position="21"/>
    </location>
</feature>